<keyword evidence="1" id="KW-0732">Signal</keyword>
<dbReference type="STRING" id="40754.THII_1903"/>
<evidence type="ECO:0008006" key="4">
    <source>
        <dbReference type="Google" id="ProtNLM"/>
    </source>
</evidence>
<accession>A0A090ALZ9</accession>
<reference evidence="2 3" key="1">
    <citation type="journal article" date="2014" name="ISME J.">
        <title>Ecophysiology of Thioploca ingrica as revealed by the complete genome sequence supplemented with proteomic evidence.</title>
        <authorList>
            <person name="Kojima H."/>
            <person name="Ogura Y."/>
            <person name="Yamamoto N."/>
            <person name="Togashi T."/>
            <person name="Mori H."/>
            <person name="Watanabe T."/>
            <person name="Nemoto F."/>
            <person name="Kurokawa K."/>
            <person name="Hayashi T."/>
            <person name="Fukui M."/>
        </authorList>
    </citation>
    <scope>NUCLEOTIDE SEQUENCE [LARGE SCALE GENOMIC DNA]</scope>
</reference>
<organism evidence="2 3">
    <name type="scientific">Thioploca ingrica</name>
    <dbReference type="NCBI Taxonomy" id="40754"/>
    <lineage>
        <taxon>Bacteria</taxon>
        <taxon>Pseudomonadati</taxon>
        <taxon>Pseudomonadota</taxon>
        <taxon>Gammaproteobacteria</taxon>
        <taxon>Thiotrichales</taxon>
        <taxon>Thiotrichaceae</taxon>
        <taxon>Thioploca</taxon>
    </lineage>
</organism>
<proteinExistence type="predicted"/>
<dbReference type="AlphaFoldDB" id="A0A090ALZ9"/>
<protein>
    <recommendedName>
        <fullName evidence="4">Secreted protein</fullName>
    </recommendedName>
</protein>
<name>A0A090ALZ9_9GAMM</name>
<dbReference type="KEGG" id="tig:THII_1903"/>
<evidence type="ECO:0000313" key="3">
    <source>
        <dbReference type="Proteomes" id="UP000031623"/>
    </source>
</evidence>
<feature type="chain" id="PRO_5001852784" description="Secreted protein" evidence="1">
    <location>
        <begin position="28"/>
        <end position="178"/>
    </location>
</feature>
<dbReference type="Proteomes" id="UP000031623">
    <property type="component" value="Chromosome"/>
</dbReference>
<dbReference type="HOGENOM" id="CLU_1509944_0_0_6"/>
<dbReference type="EMBL" id="AP014633">
    <property type="protein sequence ID" value="BAP56200.1"/>
    <property type="molecule type" value="Genomic_DNA"/>
</dbReference>
<evidence type="ECO:0000256" key="1">
    <source>
        <dbReference type="SAM" id="SignalP"/>
    </source>
</evidence>
<keyword evidence="3" id="KW-1185">Reference proteome</keyword>
<sequence>MFKFSKKWVKRSFFLTLISIFPLIGQAENYEGLEIAGETSSELKVKALGEPIELRYWFNEKNANNPDSAFQLYVIYHPCESAEKLWFITKNGLTDIPTAFCSHNSQSGSPCDAEQELVLSFNIPMDLEFVNEHCFYAVELEPGIELAKVDRSKWTQLNMQNFSDEVAYVTRWDPDSTL</sequence>
<evidence type="ECO:0000313" key="2">
    <source>
        <dbReference type="EMBL" id="BAP56200.1"/>
    </source>
</evidence>
<gene>
    <name evidence="2" type="ORF">THII_1903</name>
</gene>
<feature type="signal peptide" evidence="1">
    <location>
        <begin position="1"/>
        <end position="27"/>
    </location>
</feature>